<evidence type="ECO:0000256" key="1">
    <source>
        <dbReference type="ARBA" id="ARBA00022723"/>
    </source>
</evidence>
<keyword evidence="1" id="KW-0479">Metal-binding</keyword>
<organism evidence="7 8">
    <name type="scientific">Cyclotella atomus</name>
    <dbReference type="NCBI Taxonomy" id="382360"/>
    <lineage>
        <taxon>Eukaryota</taxon>
        <taxon>Sar</taxon>
        <taxon>Stramenopiles</taxon>
        <taxon>Ochrophyta</taxon>
        <taxon>Bacillariophyta</taxon>
        <taxon>Coscinodiscophyceae</taxon>
        <taxon>Thalassiosirophycidae</taxon>
        <taxon>Stephanodiscales</taxon>
        <taxon>Stephanodiscaceae</taxon>
        <taxon>Cyclotella</taxon>
    </lineage>
</organism>
<dbReference type="PROSITE" id="PS00518">
    <property type="entry name" value="ZF_RING_1"/>
    <property type="match status" value="1"/>
</dbReference>
<evidence type="ECO:0000313" key="7">
    <source>
        <dbReference type="EMBL" id="KAL3797330.1"/>
    </source>
</evidence>
<evidence type="ECO:0000313" key="8">
    <source>
        <dbReference type="Proteomes" id="UP001530400"/>
    </source>
</evidence>
<evidence type="ECO:0000259" key="6">
    <source>
        <dbReference type="PROSITE" id="PS50089"/>
    </source>
</evidence>
<keyword evidence="2 4" id="KW-0863">Zinc-finger</keyword>
<dbReference type="EMBL" id="JALLPJ020000257">
    <property type="protein sequence ID" value="KAL3797330.1"/>
    <property type="molecule type" value="Genomic_DNA"/>
</dbReference>
<dbReference type="Gene3D" id="3.30.40.10">
    <property type="entry name" value="Zinc/RING finger domain, C3HC4 (zinc finger)"/>
    <property type="match status" value="2"/>
</dbReference>
<evidence type="ECO:0000256" key="5">
    <source>
        <dbReference type="SAM" id="MobiDB-lite"/>
    </source>
</evidence>
<dbReference type="PANTHER" id="PTHR10131">
    <property type="entry name" value="TNF RECEPTOR ASSOCIATED FACTOR"/>
    <property type="match status" value="1"/>
</dbReference>
<dbReference type="InterPro" id="IPR017907">
    <property type="entry name" value="Znf_RING_CS"/>
</dbReference>
<dbReference type="GO" id="GO:0008270">
    <property type="term" value="F:zinc ion binding"/>
    <property type="evidence" value="ECO:0007669"/>
    <property type="project" value="UniProtKB-KW"/>
</dbReference>
<name>A0ABD3QAD5_9STRA</name>
<dbReference type="SUPFAM" id="SSF49599">
    <property type="entry name" value="TRAF domain-like"/>
    <property type="match status" value="1"/>
</dbReference>
<dbReference type="AlphaFoldDB" id="A0ABD3QAD5"/>
<dbReference type="Pfam" id="PF13920">
    <property type="entry name" value="zf-C3HC4_3"/>
    <property type="match status" value="1"/>
</dbReference>
<keyword evidence="8" id="KW-1185">Reference proteome</keyword>
<reference evidence="7 8" key="1">
    <citation type="submission" date="2024-10" db="EMBL/GenBank/DDBJ databases">
        <title>Updated reference genomes for cyclostephanoid diatoms.</title>
        <authorList>
            <person name="Roberts W.R."/>
            <person name="Alverson A.J."/>
        </authorList>
    </citation>
    <scope>NUCLEOTIDE SEQUENCE [LARGE SCALE GENOMIC DNA]</scope>
    <source>
        <strain evidence="7 8">AJA010-31</strain>
    </source>
</reference>
<keyword evidence="3" id="KW-0862">Zinc</keyword>
<gene>
    <name evidence="7" type="ORF">ACHAWO_005489</name>
</gene>
<dbReference type="InterPro" id="IPR013083">
    <property type="entry name" value="Znf_RING/FYVE/PHD"/>
</dbReference>
<proteinExistence type="predicted"/>
<evidence type="ECO:0000256" key="4">
    <source>
        <dbReference type="PROSITE-ProRule" id="PRU00175"/>
    </source>
</evidence>
<dbReference type="SMART" id="SM00184">
    <property type="entry name" value="RING"/>
    <property type="match status" value="1"/>
</dbReference>
<dbReference type="PROSITE" id="PS50089">
    <property type="entry name" value="ZF_RING_2"/>
    <property type="match status" value="1"/>
</dbReference>
<dbReference type="PANTHER" id="PTHR10131:SF94">
    <property type="entry name" value="TNF RECEPTOR-ASSOCIATED FACTOR 4"/>
    <property type="match status" value="1"/>
</dbReference>
<feature type="region of interest" description="Disordered" evidence="5">
    <location>
        <begin position="280"/>
        <end position="307"/>
    </location>
</feature>
<evidence type="ECO:0000256" key="3">
    <source>
        <dbReference type="ARBA" id="ARBA00022833"/>
    </source>
</evidence>
<dbReference type="InterPro" id="IPR001841">
    <property type="entry name" value="Znf_RING"/>
</dbReference>
<feature type="domain" description="RING-type" evidence="6">
    <location>
        <begin position="18"/>
        <end position="57"/>
    </location>
</feature>
<accession>A0ABD3QAD5</accession>
<protein>
    <recommendedName>
        <fullName evidence="6">RING-type domain-containing protein</fullName>
    </recommendedName>
</protein>
<sequence>MGHPIDIFLTPPPDKNICAICRDILEDAVSMKECGHLFCDECANVLWILSDSCPNCRVPITGTTPCFYAREAIEAMQVKCLNGRGISEGEASKRQRGNDGEAVPPESCTWTGTCEEAKAHQNTCIFKVITCEWEGCNHQCMRKNMNSHLLGEGSILHMRLMKQSYEKKFEDMEKSVTARYERKIKDAAYQLMRAAYNRHKQDMRDMKESITASYEEKMADMKESITATYEEKITEMKEHYDGEIEEMREYFESIEEVHERVLPSFMNIEHMERRITKLEARKKKAPATPDNDFIGQEPLGDFLASQK</sequence>
<evidence type="ECO:0000256" key="2">
    <source>
        <dbReference type="ARBA" id="ARBA00022771"/>
    </source>
</evidence>
<dbReference type="Proteomes" id="UP001530400">
    <property type="component" value="Unassembled WGS sequence"/>
</dbReference>
<comment type="caution">
    <text evidence="7">The sequence shown here is derived from an EMBL/GenBank/DDBJ whole genome shotgun (WGS) entry which is preliminary data.</text>
</comment>
<dbReference type="SUPFAM" id="SSF57850">
    <property type="entry name" value="RING/U-box"/>
    <property type="match status" value="1"/>
</dbReference>